<evidence type="ECO:0000313" key="3">
    <source>
        <dbReference type="Proteomes" id="UP001420932"/>
    </source>
</evidence>
<sequence length="52" mass="5947">MARGKSSKRTMEDYLNSKEQAQVEQSHESDKTSEALMHSSDEEEQSIISMKI</sequence>
<gene>
    <name evidence="2" type="ORF">Syun_008955</name>
</gene>
<evidence type="ECO:0000313" key="2">
    <source>
        <dbReference type="EMBL" id="KAK9150646.1"/>
    </source>
</evidence>
<keyword evidence="3" id="KW-1185">Reference proteome</keyword>
<dbReference type="AlphaFoldDB" id="A0AAP0KDJ7"/>
<reference evidence="2 3" key="1">
    <citation type="submission" date="2024-01" db="EMBL/GenBank/DDBJ databases">
        <title>Genome assemblies of Stephania.</title>
        <authorList>
            <person name="Yang L."/>
        </authorList>
    </citation>
    <scope>NUCLEOTIDE SEQUENCE [LARGE SCALE GENOMIC DNA]</scope>
    <source>
        <strain evidence="2">YNDBR</strain>
        <tissue evidence="2">Leaf</tissue>
    </source>
</reference>
<organism evidence="2 3">
    <name type="scientific">Stephania yunnanensis</name>
    <dbReference type="NCBI Taxonomy" id="152371"/>
    <lineage>
        <taxon>Eukaryota</taxon>
        <taxon>Viridiplantae</taxon>
        <taxon>Streptophyta</taxon>
        <taxon>Embryophyta</taxon>
        <taxon>Tracheophyta</taxon>
        <taxon>Spermatophyta</taxon>
        <taxon>Magnoliopsida</taxon>
        <taxon>Ranunculales</taxon>
        <taxon>Menispermaceae</taxon>
        <taxon>Menispermoideae</taxon>
        <taxon>Cissampelideae</taxon>
        <taxon>Stephania</taxon>
    </lineage>
</organism>
<accession>A0AAP0KDJ7</accession>
<proteinExistence type="predicted"/>
<comment type="caution">
    <text evidence="2">The sequence shown here is derived from an EMBL/GenBank/DDBJ whole genome shotgun (WGS) entry which is preliminary data.</text>
</comment>
<dbReference type="EMBL" id="JBBNAF010000004">
    <property type="protein sequence ID" value="KAK9150646.1"/>
    <property type="molecule type" value="Genomic_DNA"/>
</dbReference>
<evidence type="ECO:0000256" key="1">
    <source>
        <dbReference type="SAM" id="MobiDB-lite"/>
    </source>
</evidence>
<name>A0AAP0KDJ7_9MAGN</name>
<dbReference type="Proteomes" id="UP001420932">
    <property type="component" value="Unassembled WGS sequence"/>
</dbReference>
<protein>
    <submittedName>
        <fullName evidence="2">Uncharacterized protein</fullName>
    </submittedName>
</protein>
<feature type="region of interest" description="Disordered" evidence="1">
    <location>
        <begin position="1"/>
        <end position="52"/>
    </location>
</feature>